<dbReference type="Proteomes" id="UP000218775">
    <property type="component" value="Unassembled WGS sequence"/>
</dbReference>
<accession>A0A2A4X132</accession>
<dbReference type="PANTHER" id="PTHR12835:SF5">
    <property type="entry name" value="BIOTIN--PROTEIN LIGASE"/>
    <property type="match status" value="1"/>
</dbReference>
<feature type="domain" description="BPL/LPL catalytic" evidence="2">
    <location>
        <begin position="1"/>
        <end position="190"/>
    </location>
</feature>
<dbReference type="InterPro" id="IPR045864">
    <property type="entry name" value="aa-tRNA-synth_II/BPL/LPL"/>
</dbReference>
<keyword evidence="1 3" id="KW-0436">Ligase</keyword>
<dbReference type="Gene3D" id="3.30.930.10">
    <property type="entry name" value="Bira Bifunctional Protein, Domain 2"/>
    <property type="match status" value="1"/>
</dbReference>
<dbReference type="InterPro" id="IPR004143">
    <property type="entry name" value="BPL_LPL_catalytic"/>
</dbReference>
<reference evidence="4" key="1">
    <citation type="submission" date="2017-08" db="EMBL/GenBank/DDBJ databases">
        <title>A dynamic microbial community with high functional redundancy inhabits the cold, oxic subseafloor aquifer.</title>
        <authorList>
            <person name="Tully B.J."/>
            <person name="Wheat C.G."/>
            <person name="Glazer B.T."/>
            <person name="Huber J.A."/>
        </authorList>
    </citation>
    <scope>NUCLEOTIDE SEQUENCE [LARGE SCALE GENOMIC DNA]</scope>
</reference>
<dbReference type="NCBIfam" id="TIGR00121">
    <property type="entry name" value="birA_ligase"/>
    <property type="match status" value="1"/>
</dbReference>
<protein>
    <submittedName>
        <fullName evidence="3">Biotin--[acetyl-CoA-carboxylase] ligase</fullName>
    </submittedName>
</protein>
<sequence length="251" mass="27817">MFEKIEKIHYTSTSSTMDFVDNSKKALDPGTVYRVSADYQSAGRGQFKRSFVAVEKKSLLTSYIFSLQLFKSAPTALFIEIAALTLTTLLKNLKINARIKWPNDILIHHSKIGGLLGKITEKDQISWFNLGIGLNVNLNHEELKTIPTQATSILLETGTSHPIDLLQTQLDNAILKALNTFLLEGFAPFFTSFNFAFILTNKEVQGTYQNKSFSGLCLGLSSLGLVLIQDKKNGKISELNPGQVQDLTAID</sequence>
<dbReference type="SUPFAM" id="SSF55681">
    <property type="entry name" value="Class II aaRS and biotin synthetases"/>
    <property type="match status" value="1"/>
</dbReference>
<dbReference type="InterPro" id="IPR004408">
    <property type="entry name" value="Biotin_CoA_COase_ligase"/>
</dbReference>
<proteinExistence type="predicted"/>
<dbReference type="GO" id="GO:0005737">
    <property type="term" value="C:cytoplasm"/>
    <property type="evidence" value="ECO:0007669"/>
    <property type="project" value="TreeGrafter"/>
</dbReference>
<evidence type="ECO:0000256" key="1">
    <source>
        <dbReference type="ARBA" id="ARBA00022598"/>
    </source>
</evidence>
<evidence type="ECO:0000259" key="2">
    <source>
        <dbReference type="PROSITE" id="PS51733"/>
    </source>
</evidence>
<dbReference type="AlphaFoldDB" id="A0A2A4X132"/>
<organism evidence="3 4">
    <name type="scientific">Aerophobetes bacterium</name>
    <dbReference type="NCBI Taxonomy" id="2030807"/>
    <lineage>
        <taxon>Bacteria</taxon>
        <taxon>Candidatus Aerophobota</taxon>
    </lineage>
</organism>
<gene>
    <name evidence="3" type="ORF">COB21_04660</name>
</gene>
<dbReference type="Pfam" id="PF03099">
    <property type="entry name" value="BPL_LplA_LipB"/>
    <property type="match status" value="1"/>
</dbReference>
<dbReference type="EMBL" id="NVUK01000032">
    <property type="protein sequence ID" value="PCI76204.1"/>
    <property type="molecule type" value="Genomic_DNA"/>
</dbReference>
<dbReference type="PROSITE" id="PS51733">
    <property type="entry name" value="BPL_LPL_CATALYTIC"/>
    <property type="match status" value="1"/>
</dbReference>
<dbReference type="GO" id="GO:0004077">
    <property type="term" value="F:biotin--[biotin carboxyl-carrier protein] ligase activity"/>
    <property type="evidence" value="ECO:0007669"/>
    <property type="project" value="InterPro"/>
</dbReference>
<evidence type="ECO:0000313" key="4">
    <source>
        <dbReference type="Proteomes" id="UP000218775"/>
    </source>
</evidence>
<dbReference type="PANTHER" id="PTHR12835">
    <property type="entry name" value="BIOTIN PROTEIN LIGASE"/>
    <property type="match status" value="1"/>
</dbReference>
<comment type="caution">
    <text evidence="3">The sequence shown here is derived from an EMBL/GenBank/DDBJ whole genome shotgun (WGS) entry which is preliminary data.</text>
</comment>
<name>A0A2A4X132_UNCAE</name>
<evidence type="ECO:0000313" key="3">
    <source>
        <dbReference type="EMBL" id="PCI76204.1"/>
    </source>
</evidence>